<name>A0A285KM82_9ACTN</name>
<dbReference type="OrthoDB" id="4147015at2"/>
<evidence type="ECO:0000313" key="2">
    <source>
        <dbReference type="Proteomes" id="UP000219612"/>
    </source>
</evidence>
<dbReference type="EMBL" id="OBDY01000046">
    <property type="protein sequence ID" value="SNY73333.1"/>
    <property type="molecule type" value="Genomic_DNA"/>
</dbReference>
<proteinExistence type="predicted"/>
<organism evidence="1 2">
    <name type="scientific">Paractinoplanes atraurantiacus</name>
    <dbReference type="NCBI Taxonomy" id="1036182"/>
    <lineage>
        <taxon>Bacteria</taxon>
        <taxon>Bacillati</taxon>
        <taxon>Actinomycetota</taxon>
        <taxon>Actinomycetes</taxon>
        <taxon>Micromonosporales</taxon>
        <taxon>Micromonosporaceae</taxon>
        <taxon>Paractinoplanes</taxon>
    </lineage>
</organism>
<sequence length="181" mass="18930">MAVPLDLTQRLGEGWCVTVTVLAPALTLDMMGVARVSEVPDGLTVASRRIPQRLPEVMLLAKEKGEGSLVLEVEGTIGWIGAGAEMLGELSEAGRACTIYRDPNKIELLVAEDGDVIGGMSAVSLSSWGSFDERWTEGLDETSGTPSQCAVLALEAITGVGLDAGALDDPWLGGLTKGPTY</sequence>
<dbReference type="AlphaFoldDB" id="A0A285KM82"/>
<protein>
    <submittedName>
        <fullName evidence="1">Uncharacterized protein</fullName>
    </submittedName>
</protein>
<dbReference type="RefSeq" id="WP_097328957.1">
    <property type="nucleotide sequence ID" value="NZ_OBDY01000046.1"/>
</dbReference>
<reference evidence="1 2" key="1">
    <citation type="submission" date="2017-09" db="EMBL/GenBank/DDBJ databases">
        <authorList>
            <person name="Ehlers B."/>
            <person name="Leendertz F.H."/>
        </authorList>
    </citation>
    <scope>NUCLEOTIDE SEQUENCE [LARGE SCALE GENOMIC DNA]</scope>
    <source>
        <strain evidence="1 2">CGMCC 4.6857</strain>
    </source>
</reference>
<evidence type="ECO:0000313" key="1">
    <source>
        <dbReference type="EMBL" id="SNY73333.1"/>
    </source>
</evidence>
<keyword evidence="2" id="KW-1185">Reference proteome</keyword>
<dbReference type="Proteomes" id="UP000219612">
    <property type="component" value="Unassembled WGS sequence"/>
</dbReference>
<accession>A0A285KM82</accession>
<gene>
    <name evidence="1" type="ORF">SAMN05421748_14632</name>
</gene>